<dbReference type="RefSeq" id="XP_022255423.1">
    <property type="nucleotide sequence ID" value="XM_022399715.1"/>
</dbReference>
<feature type="transmembrane region" description="Helical" evidence="1">
    <location>
        <begin position="77"/>
        <end position="96"/>
    </location>
</feature>
<gene>
    <name evidence="4 5" type="primary">LOC106470297</name>
</gene>
<sequence>MTKLLNVTVIIVMTGCMLVSASKSEIEEVNSILGSEAKEVWPNAPAQSRILSKLLGLGFGAGAVNSIYNFFSTATGILAAIGGGYLLHVLFVAIFGETFGLTTGYQYGIPSYSYAGTVDPVYYDPYQRSNKELRHNSLKLPSFDLQKFLGALSSINYPENAFGVLGIKGKECKEKTVCELEQFIHKAKLLPRTILKNLSYKIPGMKKYDSAISRGLTEEDCSTIYSKCSLSLRHMIMNSTGLAEFVSHLFVY</sequence>
<evidence type="ECO:0000256" key="2">
    <source>
        <dbReference type="SAM" id="SignalP"/>
    </source>
</evidence>
<dbReference type="Pfam" id="PF07841">
    <property type="entry name" value="DM4_12"/>
    <property type="match status" value="1"/>
</dbReference>
<keyword evidence="2" id="KW-0732">Signal</keyword>
<keyword evidence="1" id="KW-0812">Transmembrane</keyword>
<protein>
    <submittedName>
        <fullName evidence="4 5">Uncharacterized protein LOC106470297</fullName>
    </submittedName>
</protein>
<evidence type="ECO:0000313" key="3">
    <source>
        <dbReference type="Proteomes" id="UP000694941"/>
    </source>
</evidence>
<evidence type="ECO:0000256" key="1">
    <source>
        <dbReference type="SAM" id="Phobius"/>
    </source>
</evidence>
<dbReference type="PROSITE" id="PS51257">
    <property type="entry name" value="PROKAR_LIPOPROTEIN"/>
    <property type="match status" value="1"/>
</dbReference>
<name>A0ABM1THS1_LIMPO</name>
<reference evidence="4 5" key="1">
    <citation type="submission" date="2025-05" db="UniProtKB">
        <authorList>
            <consortium name="RefSeq"/>
        </authorList>
    </citation>
    <scope>IDENTIFICATION</scope>
    <source>
        <tissue evidence="4 5">Muscle</tissue>
    </source>
</reference>
<evidence type="ECO:0000313" key="5">
    <source>
        <dbReference type="RefSeq" id="XP_022255427.1"/>
    </source>
</evidence>
<keyword evidence="1" id="KW-1133">Transmembrane helix</keyword>
<keyword evidence="1" id="KW-0472">Membrane</keyword>
<accession>A0ABM1THS1</accession>
<dbReference type="Proteomes" id="UP000694941">
    <property type="component" value="Unplaced"/>
</dbReference>
<dbReference type="RefSeq" id="XP_022255427.1">
    <property type="nucleotide sequence ID" value="XM_022399719.1"/>
</dbReference>
<proteinExistence type="predicted"/>
<dbReference type="GeneID" id="106470297"/>
<keyword evidence="3" id="KW-1185">Reference proteome</keyword>
<feature type="signal peptide" evidence="2">
    <location>
        <begin position="1"/>
        <end position="21"/>
    </location>
</feature>
<evidence type="ECO:0000313" key="4">
    <source>
        <dbReference type="RefSeq" id="XP_022255423.1"/>
    </source>
</evidence>
<dbReference type="InterPro" id="IPR006631">
    <property type="entry name" value="DM4_12"/>
</dbReference>
<organism evidence="3 5">
    <name type="scientific">Limulus polyphemus</name>
    <name type="common">Atlantic horseshoe crab</name>
    <dbReference type="NCBI Taxonomy" id="6850"/>
    <lineage>
        <taxon>Eukaryota</taxon>
        <taxon>Metazoa</taxon>
        <taxon>Ecdysozoa</taxon>
        <taxon>Arthropoda</taxon>
        <taxon>Chelicerata</taxon>
        <taxon>Merostomata</taxon>
        <taxon>Xiphosura</taxon>
        <taxon>Limulidae</taxon>
        <taxon>Limulus</taxon>
    </lineage>
</organism>
<feature type="chain" id="PRO_5045023254" evidence="2">
    <location>
        <begin position="22"/>
        <end position="252"/>
    </location>
</feature>